<sequence>MRVDHDMSSNAVVNVCAQTVCVTGAGGFVASWIVKLLLWRGYTVKGTVRSPDDPKNGHLKELEGAKERLTLCKADLLDIESFKEAIYGCNGVFHTACPISNDPEQVVKTAVNGTENVIIAAAEAKVGSVVYRRQLVRCIWVLTGALMLWLMDLVGLIFSFAKPPR</sequence>
<reference evidence="5" key="1">
    <citation type="journal article" date="2021" name="Front. Plant Sci.">
        <title>Chromosome-Scale Genome Assembly for Chinese Sour Jujube and Insights Into Its Genome Evolution and Domestication Signature.</title>
        <authorList>
            <person name="Shen L.-Y."/>
            <person name="Luo H."/>
            <person name="Wang X.-L."/>
            <person name="Wang X.-M."/>
            <person name="Qiu X.-J."/>
            <person name="Liu H."/>
            <person name="Zhou S.-S."/>
            <person name="Jia K.-H."/>
            <person name="Nie S."/>
            <person name="Bao Y.-T."/>
            <person name="Zhang R.-G."/>
            <person name="Yun Q.-Z."/>
            <person name="Chai Y.-H."/>
            <person name="Lu J.-Y."/>
            <person name="Li Y."/>
            <person name="Zhao S.-W."/>
            <person name="Mao J.-F."/>
            <person name="Jia S.-G."/>
            <person name="Mao Y.-M."/>
        </authorList>
    </citation>
    <scope>NUCLEOTIDE SEQUENCE</scope>
    <source>
        <strain evidence="5">AT0</strain>
        <tissue evidence="5">Leaf</tissue>
    </source>
</reference>
<dbReference type="SUPFAM" id="SSF51735">
    <property type="entry name" value="NAD(P)-binding Rossmann-fold domains"/>
    <property type="match status" value="1"/>
</dbReference>
<organism evidence="5 6">
    <name type="scientific">Ziziphus jujuba var. spinosa</name>
    <dbReference type="NCBI Taxonomy" id="714518"/>
    <lineage>
        <taxon>Eukaryota</taxon>
        <taxon>Viridiplantae</taxon>
        <taxon>Streptophyta</taxon>
        <taxon>Embryophyta</taxon>
        <taxon>Tracheophyta</taxon>
        <taxon>Spermatophyta</taxon>
        <taxon>Magnoliopsida</taxon>
        <taxon>eudicotyledons</taxon>
        <taxon>Gunneridae</taxon>
        <taxon>Pentapetalae</taxon>
        <taxon>rosids</taxon>
        <taxon>fabids</taxon>
        <taxon>Rosales</taxon>
        <taxon>Rhamnaceae</taxon>
        <taxon>Paliureae</taxon>
        <taxon>Ziziphus</taxon>
    </lineage>
</organism>
<keyword evidence="3" id="KW-0812">Transmembrane</keyword>
<name>A0A978U833_ZIZJJ</name>
<dbReference type="Proteomes" id="UP000813462">
    <property type="component" value="Unassembled WGS sequence"/>
</dbReference>
<dbReference type="AlphaFoldDB" id="A0A978U833"/>
<evidence type="ECO:0000313" key="5">
    <source>
        <dbReference type="EMBL" id="KAH7510604.1"/>
    </source>
</evidence>
<dbReference type="GO" id="GO:0016616">
    <property type="term" value="F:oxidoreductase activity, acting on the CH-OH group of donors, NAD or NADP as acceptor"/>
    <property type="evidence" value="ECO:0007669"/>
    <property type="project" value="InterPro"/>
</dbReference>
<dbReference type="PANTHER" id="PTHR10366">
    <property type="entry name" value="NAD DEPENDENT EPIMERASE/DEHYDRATASE"/>
    <property type="match status" value="1"/>
</dbReference>
<evidence type="ECO:0000313" key="6">
    <source>
        <dbReference type="Proteomes" id="UP000813462"/>
    </source>
</evidence>
<keyword evidence="3" id="KW-1133">Transmembrane helix</keyword>
<dbReference type="EMBL" id="JAEACU010000426">
    <property type="protein sequence ID" value="KAH7510604.1"/>
    <property type="molecule type" value="Genomic_DNA"/>
</dbReference>
<keyword evidence="3" id="KW-0472">Membrane</keyword>
<evidence type="ECO:0000256" key="1">
    <source>
        <dbReference type="ARBA" id="ARBA00022857"/>
    </source>
</evidence>
<keyword evidence="2" id="KW-0560">Oxidoreductase</keyword>
<evidence type="ECO:0000259" key="4">
    <source>
        <dbReference type="Pfam" id="PF01073"/>
    </source>
</evidence>
<dbReference type="Pfam" id="PF01073">
    <property type="entry name" value="3Beta_HSD"/>
    <property type="match status" value="1"/>
</dbReference>
<proteinExistence type="predicted"/>
<accession>A0A978U833</accession>
<dbReference type="GO" id="GO:0006694">
    <property type="term" value="P:steroid biosynthetic process"/>
    <property type="evidence" value="ECO:0007669"/>
    <property type="project" value="InterPro"/>
</dbReference>
<protein>
    <recommendedName>
        <fullName evidence="4">3-beta hydroxysteroid dehydrogenase/isomerase domain-containing protein</fullName>
    </recommendedName>
</protein>
<gene>
    <name evidence="5" type="ORF">FEM48_ZijujUnG0108300</name>
</gene>
<dbReference type="InterPro" id="IPR002225">
    <property type="entry name" value="3Beta_OHSteriod_DH/Estase"/>
</dbReference>
<dbReference type="InterPro" id="IPR036291">
    <property type="entry name" value="NAD(P)-bd_dom_sf"/>
</dbReference>
<evidence type="ECO:0000256" key="2">
    <source>
        <dbReference type="ARBA" id="ARBA00023002"/>
    </source>
</evidence>
<feature type="transmembrane region" description="Helical" evidence="3">
    <location>
        <begin position="138"/>
        <end position="161"/>
    </location>
</feature>
<comment type="caution">
    <text evidence="5">The sequence shown here is derived from an EMBL/GenBank/DDBJ whole genome shotgun (WGS) entry which is preliminary data.</text>
</comment>
<evidence type="ECO:0000256" key="3">
    <source>
        <dbReference type="SAM" id="Phobius"/>
    </source>
</evidence>
<feature type="domain" description="3-beta hydroxysteroid dehydrogenase/isomerase" evidence="4">
    <location>
        <begin position="22"/>
        <end position="131"/>
    </location>
</feature>
<dbReference type="InterPro" id="IPR050425">
    <property type="entry name" value="NAD(P)_dehydrat-like"/>
</dbReference>
<dbReference type="PANTHER" id="PTHR10366:SF404">
    <property type="entry name" value="CINNAMOYL-COA REDUCTASE 1"/>
    <property type="match status" value="1"/>
</dbReference>
<keyword evidence="1" id="KW-0521">NADP</keyword>
<dbReference type="FunFam" id="3.40.50.720:FF:001049">
    <property type="entry name" value="NAD(P)-binding Rossmann-fold superfamily protein"/>
    <property type="match status" value="1"/>
</dbReference>
<feature type="transmembrane region" description="Helical" evidence="3">
    <location>
        <begin position="12"/>
        <end position="34"/>
    </location>
</feature>
<dbReference type="Gene3D" id="3.40.50.720">
    <property type="entry name" value="NAD(P)-binding Rossmann-like Domain"/>
    <property type="match status" value="1"/>
</dbReference>